<feature type="region of interest" description="Disordered" evidence="3">
    <location>
        <begin position="469"/>
        <end position="503"/>
    </location>
</feature>
<organism evidence="6 7">
    <name type="scientific">Smittium mucronatum</name>
    <dbReference type="NCBI Taxonomy" id="133383"/>
    <lineage>
        <taxon>Eukaryota</taxon>
        <taxon>Fungi</taxon>
        <taxon>Fungi incertae sedis</taxon>
        <taxon>Zoopagomycota</taxon>
        <taxon>Kickxellomycotina</taxon>
        <taxon>Harpellomycetes</taxon>
        <taxon>Harpellales</taxon>
        <taxon>Legeriomycetaceae</taxon>
        <taxon>Smittium</taxon>
    </lineage>
</organism>
<evidence type="ECO:0000256" key="1">
    <source>
        <dbReference type="ARBA" id="ARBA00022443"/>
    </source>
</evidence>
<dbReference type="InterPro" id="IPR001452">
    <property type="entry name" value="SH3_domain"/>
</dbReference>
<gene>
    <name evidence="6" type="ORF">AYI68_g7930</name>
</gene>
<keyword evidence="4" id="KW-0472">Membrane</keyword>
<dbReference type="STRING" id="133383.A0A1R0GMD0"/>
<dbReference type="Pfam" id="PF14604">
    <property type="entry name" value="SH3_9"/>
    <property type="match status" value="1"/>
</dbReference>
<dbReference type="InterPro" id="IPR036028">
    <property type="entry name" value="SH3-like_dom_sf"/>
</dbReference>
<dbReference type="AlphaFoldDB" id="A0A1R0GMD0"/>
<feature type="compositionally biased region" description="Polar residues" evidence="3">
    <location>
        <begin position="413"/>
        <end position="427"/>
    </location>
</feature>
<evidence type="ECO:0000256" key="3">
    <source>
        <dbReference type="SAM" id="MobiDB-lite"/>
    </source>
</evidence>
<keyword evidence="4" id="KW-0812">Transmembrane</keyword>
<feature type="compositionally biased region" description="Polar residues" evidence="3">
    <location>
        <begin position="553"/>
        <end position="564"/>
    </location>
</feature>
<dbReference type="SUPFAM" id="SSF50044">
    <property type="entry name" value="SH3-domain"/>
    <property type="match status" value="1"/>
</dbReference>
<proteinExistence type="predicted"/>
<keyword evidence="1 2" id="KW-0728">SH3 domain</keyword>
<comment type="caution">
    <text evidence="6">The sequence shown here is derived from an EMBL/GenBank/DDBJ whole genome shotgun (WGS) entry which is preliminary data.</text>
</comment>
<feature type="transmembrane region" description="Helical" evidence="4">
    <location>
        <begin position="253"/>
        <end position="275"/>
    </location>
</feature>
<feature type="compositionally biased region" description="Polar residues" evidence="3">
    <location>
        <begin position="203"/>
        <end position="225"/>
    </location>
</feature>
<feature type="region of interest" description="Disordered" evidence="3">
    <location>
        <begin position="413"/>
        <end position="449"/>
    </location>
</feature>
<dbReference type="EMBL" id="LSSL01007369">
    <property type="protein sequence ID" value="OLY78029.1"/>
    <property type="molecule type" value="Genomic_DNA"/>
</dbReference>
<feature type="region of interest" description="Disordered" evidence="3">
    <location>
        <begin position="195"/>
        <end position="235"/>
    </location>
</feature>
<accession>A0A1R0GMD0</accession>
<dbReference type="Proteomes" id="UP000187455">
    <property type="component" value="Unassembled WGS sequence"/>
</dbReference>
<protein>
    <recommendedName>
        <fullName evidence="5">SH3 domain-containing protein</fullName>
    </recommendedName>
</protein>
<sequence>MRCSNYVPELVRAQNNDTSSSPPSIKYRRSVVCAQLISGPENIQKCYNSSSTPTISVQLVSAVPASTKPIVAKRQIPSNSGLPKPLCISTCNAWVNSLLDIYNDQNACPNSANTDASQLSARLNSLCDQSFLNGSSDCISGDSNEINTCGFRTVNKWCSSCENSLNFQTECDSATFQDTLRFFNGNLFGNSTIIPVPKIPQGGDQSNRPRNVTVTSNKEPTPSDTTPEKKDDSQLQASLDELKSRERSLRSSLIATIVLMLLFLLALAFCLIHIFTKRGENSPEKSSWAKKFAESRFGFNPGIFSLKNTRTNNPKEKGAEKTPDFVDFFISNVGRPRQVISPFVAKREDEITLNPGDSIIVQIAFDDGWAVGKNVSTGKEGSFPMMCIIDSQAHLKKFSSQSEIFENIGLSAQPDSNTQYQQSKSTASGNKYDFSSDSSSSVSDASTEISNSNHVVDLDSFRISRKSSIKSGLETKRSSNTKSSMLSSTSIHPSSRYGGYTQLDDYPNNNPLIEIPQGIHISGRSNNPLIYYEDGTSSPSSGFVPTGHGRYSQSFNQNSPTNNRIILPKSPRAFRN</sequence>
<dbReference type="Gene3D" id="2.30.30.40">
    <property type="entry name" value="SH3 Domains"/>
    <property type="match status" value="1"/>
</dbReference>
<keyword evidence="7" id="KW-1185">Reference proteome</keyword>
<feature type="region of interest" description="Disordered" evidence="3">
    <location>
        <begin position="553"/>
        <end position="576"/>
    </location>
</feature>
<feature type="compositionally biased region" description="Low complexity" evidence="3">
    <location>
        <begin position="478"/>
        <end position="490"/>
    </location>
</feature>
<keyword evidence="4" id="KW-1133">Transmembrane helix</keyword>
<dbReference type="PROSITE" id="PS50002">
    <property type="entry name" value="SH3"/>
    <property type="match status" value="1"/>
</dbReference>
<feature type="domain" description="SH3" evidence="5">
    <location>
        <begin position="332"/>
        <end position="393"/>
    </location>
</feature>
<evidence type="ECO:0000313" key="6">
    <source>
        <dbReference type="EMBL" id="OLY78029.1"/>
    </source>
</evidence>
<evidence type="ECO:0000313" key="7">
    <source>
        <dbReference type="Proteomes" id="UP000187455"/>
    </source>
</evidence>
<evidence type="ECO:0000259" key="5">
    <source>
        <dbReference type="PROSITE" id="PS50002"/>
    </source>
</evidence>
<evidence type="ECO:0000256" key="2">
    <source>
        <dbReference type="PROSITE-ProRule" id="PRU00192"/>
    </source>
</evidence>
<feature type="compositionally biased region" description="Low complexity" evidence="3">
    <location>
        <begin position="428"/>
        <end position="449"/>
    </location>
</feature>
<reference evidence="6 7" key="1">
    <citation type="journal article" date="2016" name="Mol. Biol. Evol.">
        <title>Genome-Wide Survey of Gut Fungi (Harpellales) Reveals the First Horizontally Transferred Ubiquitin Gene from a Mosquito Host.</title>
        <authorList>
            <person name="Wang Y."/>
            <person name="White M.M."/>
            <person name="Kvist S."/>
            <person name="Moncalvo J.M."/>
        </authorList>
    </citation>
    <scope>NUCLEOTIDE SEQUENCE [LARGE SCALE GENOMIC DNA]</scope>
    <source>
        <strain evidence="6 7">ALG-7-W6</strain>
    </source>
</reference>
<evidence type="ECO:0000256" key="4">
    <source>
        <dbReference type="SAM" id="Phobius"/>
    </source>
</evidence>
<name>A0A1R0GMD0_9FUNG</name>
<dbReference type="OrthoDB" id="5340910at2759"/>